<dbReference type="AlphaFoldDB" id="A0A4S5E903"/>
<feature type="transmembrane region" description="Helical" evidence="2">
    <location>
        <begin position="12"/>
        <end position="37"/>
    </location>
</feature>
<feature type="compositionally biased region" description="Polar residues" evidence="1">
    <location>
        <begin position="61"/>
        <end position="79"/>
    </location>
</feature>
<proteinExistence type="predicted"/>
<feature type="region of interest" description="Disordered" evidence="1">
    <location>
        <begin position="44"/>
        <end position="79"/>
    </location>
</feature>
<keyword evidence="4" id="KW-1185">Reference proteome</keyword>
<keyword evidence="2" id="KW-0472">Membrane</keyword>
<accession>A0A4S5E903</accession>
<organism evidence="3 4">
    <name type="scientific">Arthrobacter echini</name>
    <dbReference type="NCBI Taxonomy" id="1529066"/>
    <lineage>
        <taxon>Bacteria</taxon>
        <taxon>Bacillati</taxon>
        <taxon>Actinomycetota</taxon>
        <taxon>Actinomycetes</taxon>
        <taxon>Micrococcales</taxon>
        <taxon>Micrococcaceae</taxon>
        <taxon>Arthrobacter</taxon>
    </lineage>
</organism>
<dbReference type="EMBL" id="SSWH01000002">
    <property type="protein sequence ID" value="THJ68003.1"/>
    <property type="molecule type" value="Genomic_DNA"/>
</dbReference>
<name>A0A4S5E903_9MICC</name>
<keyword evidence="2" id="KW-1133">Transmembrane helix</keyword>
<dbReference type="Proteomes" id="UP000305233">
    <property type="component" value="Unassembled WGS sequence"/>
</dbReference>
<evidence type="ECO:0000313" key="3">
    <source>
        <dbReference type="EMBL" id="THJ68003.1"/>
    </source>
</evidence>
<evidence type="ECO:0000256" key="2">
    <source>
        <dbReference type="SAM" id="Phobius"/>
    </source>
</evidence>
<dbReference type="RefSeq" id="WP_136453200.1">
    <property type="nucleotide sequence ID" value="NZ_SSWH01000002.1"/>
</dbReference>
<keyword evidence="2" id="KW-0812">Transmembrane</keyword>
<protein>
    <submittedName>
        <fullName evidence="3">Uncharacterized protein</fullName>
    </submittedName>
</protein>
<evidence type="ECO:0000256" key="1">
    <source>
        <dbReference type="SAM" id="MobiDB-lite"/>
    </source>
</evidence>
<gene>
    <name evidence="3" type="ORF">E8P82_04065</name>
</gene>
<evidence type="ECO:0000313" key="4">
    <source>
        <dbReference type="Proteomes" id="UP000305233"/>
    </source>
</evidence>
<dbReference type="OrthoDB" id="3258072at2"/>
<comment type="caution">
    <text evidence="3">The sequence shown here is derived from an EMBL/GenBank/DDBJ whole genome shotgun (WGS) entry which is preliminary data.</text>
</comment>
<reference evidence="3 4" key="1">
    <citation type="submission" date="2019-04" db="EMBL/GenBank/DDBJ databases">
        <authorList>
            <person name="Liu Q."/>
            <person name="Xin Y.-H."/>
        </authorList>
    </citation>
    <scope>NUCLEOTIDE SEQUENCE [LARGE SCALE GENOMIC DNA]</scope>
    <source>
        <strain evidence="3 4">AM23</strain>
    </source>
</reference>
<feature type="compositionally biased region" description="Low complexity" evidence="1">
    <location>
        <begin position="44"/>
        <end position="54"/>
    </location>
</feature>
<sequence length="261" mass="27952">MKREYRSEQHVGNLIAIVGIVVALLVGIATIYVAFYLSGNNTTDSATAAPSASSVPGEVSATRSTQADTGSSGLETGDCLSSNGEQLPCDVSHEREVFAAAPDCTQEGLIAYLGGALHRDVLRSDISIGEEAGATCVVELPSDVTTSRTLHNILADEQSSERTPWLRRCFDDRSEQDVDCGQNHTGEYVWEADRASLEPVSCSAQASEYIGRPVEPLFRTLDVEDLSSSELALCRVSVKGENSLEGSLRELASDQLQLAPR</sequence>